<dbReference type="EMBL" id="CP001089">
    <property type="protein sequence ID" value="ACD96857.1"/>
    <property type="molecule type" value="Genomic_DNA"/>
</dbReference>
<protein>
    <submittedName>
        <fullName evidence="2">Uncharacterized protein</fullName>
    </submittedName>
</protein>
<keyword evidence="3" id="KW-1185">Reference proteome</keyword>
<feature type="chain" id="PRO_5002787687" evidence="1">
    <location>
        <begin position="25"/>
        <end position="193"/>
    </location>
</feature>
<accession>B3E9Y2</accession>
<sequence length="193" mass="21557">MMKRLARAVVVLASLLVTVAAVQAKELCAGKTPGTITFFDREIDRDKPLPEAVTELDFNKEMWALVCLTDPVGPQADGGKKFRVVLYVKQTKSYDGKYSSYAANAKQEGVFRPALSKPRRDIILFLNEDFATSKGLSYKLDPGEYEFRLQAATEKGTGKLDLTIDWKNDVAYIQELRKAGYVADGRIKVLKQN</sequence>
<keyword evidence="1" id="KW-0732">Signal</keyword>
<evidence type="ECO:0000313" key="2">
    <source>
        <dbReference type="EMBL" id="ACD96857.1"/>
    </source>
</evidence>
<gene>
    <name evidence="2" type="ordered locus">Glov_3151</name>
</gene>
<dbReference type="Proteomes" id="UP000002420">
    <property type="component" value="Chromosome"/>
</dbReference>
<organism evidence="2 3">
    <name type="scientific">Trichlorobacter lovleyi (strain ATCC BAA-1151 / DSM 17278 / SZ)</name>
    <name type="common">Geobacter lovleyi</name>
    <dbReference type="NCBI Taxonomy" id="398767"/>
    <lineage>
        <taxon>Bacteria</taxon>
        <taxon>Pseudomonadati</taxon>
        <taxon>Thermodesulfobacteriota</taxon>
        <taxon>Desulfuromonadia</taxon>
        <taxon>Geobacterales</taxon>
        <taxon>Geobacteraceae</taxon>
        <taxon>Trichlorobacter</taxon>
    </lineage>
</organism>
<dbReference type="HOGENOM" id="CLU_1407002_0_0_7"/>
<feature type="signal peptide" evidence="1">
    <location>
        <begin position="1"/>
        <end position="24"/>
    </location>
</feature>
<dbReference type="AlphaFoldDB" id="B3E9Y2"/>
<evidence type="ECO:0000313" key="3">
    <source>
        <dbReference type="Proteomes" id="UP000002420"/>
    </source>
</evidence>
<reference evidence="2 3" key="1">
    <citation type="submission" date="2008-05" db="EMBL/GenBank/DDBJ databases">
        <title>Complete sequence of chromosome of Geobacter lovleyi SZ.</title>
        <authorList>
            <consortium name="US DOE Joint Genome Institute"/>
            <person name="Lucas S."/>
            <person name="Copeland A."/>
            <person name="Lapidus A."/>
            <person name="Glavina del Rio T."/>
            <person name="Dalin E."/>
            <person name="Tice H."/>
            <person name="Bruce D."/>
            <person name="Goodwin L."/>
            <person name="Pitluck S."/>
            <person name="Chertkov O."/>
            <person name="Meincke L."/>
            <person name="Brettin T."/>
            <person name="Detter J.C."/>
            <person name="Han C."/>
            <person name="Tapia R."/>
            <person name="Kuske C.R."/>
            <person name="Schmutz J."/>
            <person name="Larimer F."/>
            <person name="Land M."/>
            <person name="Hauser L."/>
            <person name="Kyrpides N."/>
            <person name="Mikhailova N."/>
            <person name="Sung Y."/>
            <person name="Fletcher K.E."/>
            <person name="Ritalahti K.M."/>
            <person name="Loeffler F.E."/>
            <person name="Richardson P."/>
        </authorList>
    </citation>
    <scope>NUCLEOTIDE SEQUENCE [LARGE SCALE GENOMIC DNA]</scope>
    <source>
        <strain evidence="3">ATCC BAA-1151 / DSM 17278 / SZ</strain>
    </source>
</reference>
<dbReference type="RefSeq" id="WP_012471181.1">
    <property type="nucleotide sequence ID" value="NC_010814.1"/>
</dbReference>
<name>B3E9Y2_TRIL1</name>
<dbReference type="KEGG" id="glo:Glov_3151"/>
<evidence type="ECO:0000256" key="1">
    <source>
        <dbReference type="SAM" id="SignalP"/>
    </source>
</evidence>
<dbReference type="STRING" id="398767.Glov_3151"/>
<proteinExistence type="predicted"/>